<reference evidence="11 13" key="1">
    <citation type="submission" date="2016-10" db="EMBL/GenBank/DDBJ databases">
        <authorList>
            <person name="Cai Z."/>
        </authorList>
    </citation>
    <scope>NUCLEOTIDE SEQUENCE [LARGE SCALE GENOMIC DNA]</scope>
    <source>
        <strain evidence="11 13">DSM 25227</strain>
    </source>
</reference>
<feature type="transmembrane region" description="Helical" evidence="8">
    <location>
        <begin position="184"/>
        <end position="202"/>
    </location>
</feature>
<gene>
    <name evidence="10" type="ORF">BCF38_11588</name>
    <name evidence="11" type="ORF">SAMN05421539_11588</name>
</gene>
<keyword evidence="3 8" id="KW-0812">Transmembrane</keyword>
<sequence>ALPAWDRRGRRRPMSPPPPAEDVPQLDPRARALLWGAIALCVGIELVLQAADHGLIGDRRWRGLAYDYGAFWSQLLRGWRPNYAAQPWTMFASYAVLHGGLWHLTFNMVTLWSLGRAVAERAGAGGLASLLAGGTLGGAVGHGLLSAAPVPMVGASGALFGLAGALLVWAWADRRDARETQRPVIVAALVLVGINLVMWWALKGQLAWQAHLGGFVAGAALAPRRRG</sequence>
<feature type="transmembrane region" description="Helical" evidence="8">
    <location>
        <begin position="32"/>
        <end position="51"/>
    </location>
</feature>
<keyword evidence="4" id="KW-0378">Hydrolase</keyword>
<dbReference type="GO" id="GO:0006508">
    <property type="term" value="P:proteolysis"/>
    <property type="evidence" value="ECO:0007669"/>
    <property type="project" value="UniProtKB-KW"/>
</dbReference>
<evidence type="ECO:0000256" key="3">
    <source>
        <dbReference type="ARBA" id="ARBA00022692"/>
    </source>
</evidence>
<feature type="region of interest" description="Disordered" evidence="7">
    <location>
        <begin position="1"/>
        <end position="24"/>
    </location>
</feature>
<keyword evidence="5 8" id="KW-1133">Transmembrane helix</keyword>
<reference evidence="10 12" key="2">
    <citation type="submission" date="2018-03" db="EMBL/GenBank/DDBJ databases">
        <title>Genomic Encyclopedia of Archaeal and Bacterial Type Strains, Phase II (KMG-II): from individual species to whole genera.</title>
        <authorList>
            <person name="Goeker M."/>
        </authorList>
    </citation>
    <scope>NUCLEOTIDE SEQUENCE [LARGE SCALE GENOMIC DNA]</scope>
    <source>
        <strain evidence="10 12">DSM 25227</strain>
    </source>
</reference>
<feature type="non-terminal residue" evidence="11">
    <location>
        <position position="1"/>
    </location>
</feature>
<evidence type="ECO:0000259" key="9">
    <source>
        <dbReference type="Pfam" id="PF01694"/>
    </source>
</evidence>
<dbReference type="Proteomes" id="UP000251571">
    <property type="component" value="Unassembled WGS sequence"/>
</dbReference>
<dbReference type="EMBL" id="QGDJ01000015">
    <property type="protein sequence ID" value="PWJ12952.1"/>
    <property type="molecule type" value="Genomic_DNA"/>
</dbReference>
<feature type="transmembrane region" description="Helical" evidence="8">
    <location>
        <begin position="91"/>
        <end position="114"/>
    </location>
</feature>
<comment type="similarity">
    <text evidence="2">Belongs to the peptidase S54 family.</text>
</comment>
<evidence type="ECO:0000313" key="12">
    <source>
        <dbReference type="Proteomes" id="UP000245839"/>
    </source>
</evidence>
<evidence type="ECO:0000256" key="4">
    <source>
        <dbReference type="ARBA" id="ARBA00022801"/>
    </source>
</evidence>
<dbReference type="PANTHER" id="PTHR43731">
    <property type="entry name" value="RHOMBOID PROTEASE"/>
    <property type="match status" value="1"/>
</dbReference>
<protein>
    <submittedName>
        <fullName evidence="10">Membrane associated rhomboid family serine protease</fullName>
    </submittedName>
    <submittedName>
        <fullName evidence="11">Membrane associated serine protease, rhomboid family</fullName>
    </submittedName>
</protein>
<feature type="transmembrane region" description="Helical" evidence="8">
    <location>
        <begin position="151"/>
        <end position="172"/>
    </location>
</feature>
<proteinExistence type="inferred from homology"/>
<dbReference type="Proteomes" id="UP000245839">
    <property type="component" value="Unassembled WGS sequence"/>
</dbReference>
<evidence type="ECO:0000313" key="11">
    <source>
        <dbReference type="EMBL" id="SSA50760.1"/>
    </source>
</evidence>
<dbReference type="EMBL" id="UETC01000015">
    <property type="protein sequence ID" value="SSA50760.1"/>
    <property type="molecule type" value="Genomic_DNA"/>
</dbReference>
<evidence type="ECO:0000313" key="13">
    <source>
        <dbReference type="Proteomes" id="UP000251571"/>
    </source>
</evidence>
<dbReference type="InterPro" id="IPR022764">
    <property type="entry name" value="Peptidase_S54_rhomboid_dom"/>
</dbReference>
<keyword evidence="12" id="KW-1185">Reference proteome</keyword>
<keyword evidence="6 8" id="KW-0472">Membrane</keyword>
<dbReference type="PANTHER" id="PTHR43731:SF14">
    <property type="entry name" value="PRESENILIN-ASSOCIATED RHOMBOID-LIKE PROTEIN, MITOCHONDRIAL"/>
    <property type="match status" value="1"/>
</dbReference>
<dbReference type="GO" id="GO:0004252">
    <property type="term" value="F:serine-type endopeptidase activity"/>
    <property type="evidence" value="ECO:0007669"/>
    <property type="project" value="InterPro"/>
</dbReference>
<evidence type="ECO:0000256" key="5">
    <source>
        <dbReference type="ARBA" id="ARBA00022989"/>
    </source>
</evidence>
<accession>A0A2Y9B2K1</accession>
<feature type="domain" description="Peptidase S54 rhomboid" evidence="9">
    <location>
        <begin position="86"/>
        <end position="222"/>
    </location>
</feature>
<organism evidence="11 13">
    <name type="scientific">Jannaschia seohaensis</name>
    <dbReference type="NCBI Taxonomy" id="475081"/>
    <lineage>
        <taxon>Bacteria</taxon>
        <taxon>Pseudomonadati</taxon>
        <taxon>Pseudomonadota</taxon>
        <taxon>Alphaproteobacteria</taxon>
        <taxon>Rhodobacterales</taxon>
        <taxon>Roseobacteraceae</taxon>
        <taxon>Jannaschia</taxon>
    </lineage>
</organism>
<dbReference type="Gene3D" id="1.20.1540.10">
    <property type="entry name" value="Rhomboid-like"/>
    <property type="match status" value="1"/>
</dbReference>
<evidence type="ECO:0000313" key="10">
    <source>
        <dbReference type="EMBL" id="PWJ12952.1"/>
    </source>
</evidence>
<dbReference type="InterPro" id="IPR050925">
    <property type="entry name" value="Rhomboid_protease_S54"/>
</dbReference>
<evidence type="ECO:0000256" key="1">
    <source>
        <dbReference type="ARBA" id="ARBA00004141"/>
    </source>
</evidence>
<dbReference type="InterPro" id="IPR035952">
    <property type="entry name" value="Rhomboid-like_sf"/>
</dbReference>
<comment type="subcellular location">
    <subcellularLocation>
        <location evidence="1">Membrane</location>
        <topology evidence="1">Multi-pass membrane protein</topology>
    </subcellularLocation>
</comment>
<evidence type="ECO:0000256" key="2">
    <source>
        <dbReference type="ARBA" id="ARBA00009045"/>
    </source>
</evidence>
<evidence type="ECO:0000256" key="8">
    <source>
        <dbReference type="SAM" id="Phobius"/>
    </source>
</evidence>
<dbReference type="Pfam" id="PF01694">
    <property type="entry name" value="Rhomboid"/>
    <property type="match status" value="1"/>
</dbReference>
<dbReference type="GO" id="GO:0016020">
    <property type="term" value="C:membrane"/>
    <property type="evidence" value="ECO:0007669"/>
    <property type="project" value="UniProtKB-SubCell"/>
</dbReference>
<dbReference type="AlphaFoldDB" id="A0A2Y9B2K1"/>
<dbReference type="SUPFAM" id="SSF144091">
    <property type="entry name" value="Rhomboid-like"/>
    <property type="match status" value="1"/>
</dbReference>
<feature type="transmembrane region" description="Helical" evidence="8">
    <location>
        <begin position="126"/>
        <end position="145"/>
    </location>
</feature>
<keyword evidence="11" id="KW-0645">Protease</keyword>
<evidence type="ECO:0000256" key="6">
    <source>
        <dbReference type="ARBA" id="ARBA00023136"/>
    </source>
</evidence>
<evidence type="ECO:0000256" key="7">
    <source>
        <dbReference type="SAM" id="MobiDB-lite"/>
    </source>
</evidence>
<name>A0A2Y9B2K1_9RHOB</name>